<accession>A0ABQ8KTL9</accession>
<sequence>MQRKWHPAGRLEVLPATPQERCRVLSDGWGKRGEDARGRACAHKASEDAEQTSGQAIELLHRRHARRSRAGGANAPHATTADEQMPRAQGRAQANGGRYGWGRGRERAAGGEQMPQVSNTSCDYTVLILRVRVYPRPPPCVPAARPACSRQRTYPSTHHHDRSLHDHSPALPHDHDCSPHMITPCPHDRPLRAW</sequence>
<feature type="compositionally biased region" description="Basic and acidic residues" evidence="1">
    <location>
        <begin position="163"/>
        <end position="175"/>
    </location>
</feature>
<feature type="region of interest" description="Disordered" evidence="1">
    <location>
        <begin position="143"/>
        <end position="175"/>
    </location>
</feature>
<proteinExistence type="predicted"/>
<protein>
    <submittedName>
        <fullName evidence="2">Uncharacterized protein</fullName>
    </submittedName>
</protein>
<dbReference type="RefSeq" id="XP_047783188.1">
    <property type="nucleotide sequence ID" value="XM_047918017.1"/>
</dbReference>
<evidence type="ECO:0000313" key="3">
    <source>
        <dbReference type="Proteomes" id="UP000814176"/>
    </source>
</evidence>
<dbReference type="GeneID" id="71998749"/>
<dbReference type="EMBL" id="JADCUA010000003">
    <property type="protein sequence ID" value="KAH9841889.1"/>
    <property type="molecule type" value="Genomic_DNA"/>
</dbReference>
<gene>
    <name evidence="2" type="ORF">C8Q71DRAFT_352461</name>
</gene>
<dbReference type="Proteomes" id="UP000814176">
    <property type="component" value="Unassembled WGS sequence"/>
</dbReference>
<organism evidence="2 3">
    <name type="scientific">Rhodofomes roseus</name>
    <dbReference type="NCBI Taxonomy" id="34475"/>
    <lineage>
        <taxon>Eukaryota</taxon>
        <taxon>Fungi</taxon>
        <taxon>Dikarya</taxon>
        <taxon>Basidiomycota</taxon>
        <taxon>Agaricomycotina</taxon>
        <taxon>Agaricomycetes</taxon>
        <taxon>Polyporales</taxon>
        <taxon>Rhodofomes</taxon>
    </lineage>
</organism>
<keyword evidence="3" id="KW-1185">Reference proteome</keyword>
<feature type="region of interest" description="Disordered" evidence="1">
    <location>
        <begin position="64"/>
        <end position="116"/>
    </location>
</feature>
<comment type="caution">
    <text evidence="2">The sequence shown here is derived from an EMBL/GenBank/DDBJ whole genome shotgun (WGS) entry which is preliminary data.</text>
</comment>
<reference evidence="2 3" key="1">
    <citation type="journal article" date="2021" name="Environ. Microbiol.">
        <title>Gene family expansions and transcriptome signatures uncover fungal adaptations to wood decay.</title>
        <authorList>
            <person name="Hage H."/>
            <person name="Miyauchi S."/>
            <person name="Viragh M."/>
            <person name="Drula E."/>
            <person name="Min B."/>
            <person name="Chaduli D."/>
            <person name="Navarro D."/>
            <person name="Favel A."/>
            <person name="Norest M."/>
            <person name="Lesage-Meessen L."/>
            <person name="Balint B."/>
            <person name="Merenyi Z."/>
            <person name="de Eugenio L."/>
            <person name="Morin E."/>
            <person name="Martinez A.T."/>
            <person name="Baldrian P."/>
            <person name="Stursova M."/>
            <person name="Martinez M.J."/>
            <person name="Novotny C."/>
            <person name="Magnuson J.K."/>
            <person name="Spatafora J.W."/>
            <person name="Maurice S."/>
            <person name="Pangilinan J."/>
            <person name="Andreopoulos W."/>
            <person name="LaButti K."/>
            <person name="Hundley H."/>
            <person name="Na H."/>
            <person name="Kuo A."/>
            <person name="Barry K."/>
            <person name="Lipzen A."/>
            <person name="Henrissat B."/>
            <person name="Riley R."/>
            <person name="Ahrendt S."/>
            <person name="Nagy L.G."/>
            <person name="Grigoriev I.V."/>
            <person name="Martin F."/>
            <person name="Rosso M.N."/>
        </authorList>
    </citation>
    <scope>NUCLEOTIDE SEQUENCE [LARGE SCALE GENOMIC DNA]</scope>
    <source>
        <strain evidence="2 3">CIRM-BRFM 1785</strain>
    </source>
</reference>
<name>A0ABQ8KTL9_9APHY</name>
<evidence type="ECO:0000313" key="2">
    <source>
        <dbReference type="EMBL" id="KAH9841889.1"/>
    </source>
</evidence>
<evidence type="ECO:0000256" key="1">
    <source>
        <dbReference type="SAM" id="MobiDB-lite"/>
    </source>
</evidence>